<dbReference type="Proteomes" id="UP000031443">
    <property type="component" value="Unassembled WGS sequence"/>
</dbReference>
<protein>
    <submittedName>
        <fullName evidence="2">Uncharacterized protein</fullName>
    </submittedName>
</protein>
<reference evidence="3" key="1">
    <citation type="journal article" date="2013" name="Nat. Genet.">
        <title>The draft genomes of soft-shell turtle and green sea turtle yield insights into the development and evolution of the turtle-specific body plan.</title>
        <authorList>
            <person name="Wang Z."/>
            <person name="Pascual-Anaya J."/>
            <person name="Zadissa A."/>
            <person name="Li W."/>
            <person name="Niimura Y."/>
            <person name="Huang Z."/>
            <person name="Li C."/>
            <person name="White S."/>
            <person name="Xiong Z."/>
            <person name="Fang D."/>
            <person name="Wang B."/>
            <person name="Ming Y."/>
            <person name="Chen Y."/>
            <person name="Zheng Y."/>
            <person name="Kuraku S."/>
            <person name="Pignatelli M."/>
            <person name="Herrero J."/>
            <person name="Beal K."/>
            <person name="Nozawa M."/>
            <person name="Li Q."/>
            <person name="Wang J."/>
            <person name="Zhang H."/>
            <person name="Yu L."/>
            <person name="Shigenobu S."/>
            <person name="Wang J."/>
            <person name="Liu J."/>
            <person name="Flicek P."/>
            <person name="Searle S."/>
            <person name="Wang J."/>
            <person name="Kuratani S."/>
            <person name="Yin Y."/>
            <person name="Aken B."/>
            <person name="Zhang G."/>
            <person name="Irie N."/>
        </authorList>
    </citation>
    <scope>NUCLEOTIDE SEQUENCE [LARGE SCALE GENOMIC DNA]</scope>
</reference>
<organism evidence="2 3">
    <name type="scientific">Chelonia mydas</name>
    <name type="common">Green sea-turtle</name>
    <name type="synonym">Chelonia agassizi</name>
    <dbReference type="NCBI Taxonomy" id="8469"/>
    <lineage>
        <taxon>Eukaryota</taxon>
        <taxon>Metazoa</taxon>
        <taxon>Chordata</taxon>
        <taxon>Craniata</taxon>
        <taxon>Vertebrata</taxon>
        <taxon>Euteleostomi</taxon>
        <taxon>Archelosauria</taxon>
        <taxon>Testudinata</taxon>
        <taxon>Testudines</taxon>
        <taxon>Cryptodira</taxon>
        <taxon>Durocryptodira</taxon>
        <taxon>Americhelydia</taxon>
        <taxon>Chelonioidea</taxon>
        <taxon>Cheloniidae</taxon>
        <taxon>Chelonia</taxon>
    </lineage>
</organism>
<keyword evidence="3" id="KW-1185">Reference proteome</keyword>
<feature type="region of interest" description="Disordered" evidence="1">
    <location>
        <begin position="28"/>
        <end position="66"/>
    </location>
</feature>
<evidence type="ECO:0000256" key="1">
    <source>
        <dbReference type="SAM" id="MobiDB-lite"/>
    </source>
</evidence>
<sequence>MGGSYWLPLWEQRRLGVEQQLQTGAPAGEEGTLQLPAPGHQPEQQLPHTAWCNGKNSSQHISQPTNTEPAQFGVILNNLQMTRKCNEQIFVFRNERHLDFNLQNGINDKGHARQFAWKEEAKVSDWILYMPAREQMKGESDNMEGKPLAGRAGLFSCAAATGSSDRPNLRTRQESAKKFAENMFLILATELRLITHLPTFVRMKLLLI</sequence>
<proteinExistence type="predicted"/>
<dbReference type="EMBL" id="KB528023">
    <property type="protein sequence ID" value="EMP35657.1"/>
    <property type="molecule type" value="Genomic_DNA"/>
</dbReference>
<gene>
    <name evidence="2" type="ORF">UY3_07167</name>
</gene>
<evidence type="ECO:0000313" key="2">
    <source>
        <dbReference type="EMBL" id="EMP35657.1"/>
    </source>
</evidence>
<feature type="compositionally biased region" description="Polar residues" evidence="1">
    <location>
        <begin position="54"/>
        <end position="66"/>
    </location>
</feature>
<dbReference type="AlphaFoldDB" id="M7C578"/>
<evidence type="ECO:0000313" key="3">
    <source>
        <dbReference type="Proteomes" id="UP000031443"/>
    </source>
</evidence>
<accession>M7C578</accession>
<name>M7C578_CHEMY</name>